<evidence type="ECO:0000313" key="15">
    <source>
        <dbReference type="EMBL" id="SMH40515.1"/>
    </source>
</evidence>
<dbReference type="EMBL" id="FXBJ01000002">
    <property type="protein sequence ID" value="SMH40515.1"/>
    <property type="molecule type" value="Genomic_DNA"/>
</dbReference>
<dbReference type="GO" id="GO:0005886">
    <property type="term" value="C:plasma membrane"/>
    <property type="evidence" value="ECO:0007669"/>
    <property type="project" value="UniProtKB-SubCell"/>
</dbReference>
<dbReference type="GO" id="GO:0032977">
    <property type="term" value="F:membrane insertase activity"/>
    <property type="evidence" value="ECO:0007669"/>
    <property type="project" value="InterPro"/>
</dbReference>
<evidence type="ECO:0000256" key="2">
    <source>
        <dbReference type="ARBA" id="ARBA00022448"/>
    </source>
</evidence>
<keyword evidence="7 12" id="KW-1133">Transmembrane helix</keyword>
<feature type="domain" description="Membrane insertase YidC/Oxa/ALB C-terminal" evidence="14">
    <location>
        <begin position="59"/>
        <end position="247"/>
    </location>
</feature>
<feature type="region of interest" description="Disordered" evidence="13">
    <location>
        <begin position="264"/>
        <end position="309"/>
    </location>
</feature>
<evidence type="ECO:0000256" key="13">
    <source>
        <dbReference type="SAM" id="MobiDB-lite"/>
    </source>
</evidence>
<keyword evidence="11 12" id="KW-0449">Lipoprotein</keyword>
<protein>
    <recommendedName>
        <fullName evidence="12">Membrane protein insertase YidC</fullName>
    </recommendedName>
    <alternativeName>
        <fullName evidence="12">Foldase YidC</fullName>
    </alternativeName>
    <alternativeName>
        <fullName evidence="12">Membrane integrase YidC</fullName>
    </alternativeName>
    <alternativeName>
        <fullName evidence="12">Membrane protein YidC</fullName>
    </alternativeName>
</protein>
<feature type="compositionally biased region" description="Basic and acidic residues" evidence="13">
    <location>
        <begin position="281"/>
        <end position="291"/>
    </location>
</feature>
<dbReference type="RefSeq" id="WP_085560390.1">
    <property type="nucleotide sequence ID" value="NZ_FOAH01000031.1"/>
</dbReference>
<evidence type="ECO:0000256" key="4">
    <source>
        <dbReference type="ARBA" id="ARBA00022692"/>
    </source>
</evidence>
<keyword evidence="9" id="KW-0564">Palmitate</keyword>
<dbReference type="InterPro" id="IPR047196">
    <property type="entry name" value="YidC_ALB_C"/>
</dbReference>
<keyword evidence="2 12" id="KW-0813">Transport</keyword>
<dbReference type="PANTHER" id="PTHR12428">
    <property type="entry name" value="OXA1"/>
    <property type="match status" value="1"/>
</dbReference>
<dbReference type="InterPro" id="IPR001708">
    <property type="entry name" value="YidC/ALB3/OXA1/COX18"/>
</dbReference>
<evidence type="ECO:0000256" key="10">
    <source>
        <dbReference type="ARBA" id="ARBA00023186"/>
    </source>
</evidence>
<comment type="similarity">
    <text evidence="12">Belongs to the OXA1/ALB3/YidC family. Type 2 subfamily.</text>
</comment>
<evidence type="ECO:0000259" key="14">
    <source>
        <dbReference type="Pfam" id="PF02096"/>
    </source>
</evidence>
<gene>
    <name evidence="12" type="primary">yidC</name>
    <name evidence="15" type="ORF">SAMN04488700_2375</name>
</gene>
<evidence type="ECO:0000256" key="8">
    <source>
        <dbReference type="ARBA" id="ARBA00023136"/>
    </source>
</evidence>
<keyword evidence="6 12" id="KW-0653">Protein transport</keyword>
<dbReference type="Proteomes" id="UP000193435">
    <property type="component" value="Unassembled WGS sequence"/>
</dbReference>
<dbReference type="PRINTS" id="PR00701">
    <property type="entry name" value="60KDINNERMP"/>
</dbReference>
<feature type="transmembrane region" description="Helical" evidence="12">
    <location>
        <begin position="133"/>
        <end position="156"/>
    </location>
</feature>
<evidence type="ECO:0000256" key="12">
    <source>
        <dbReference type="HAMAP-Rule" id="MF_01811"/>
    </source>
</evidence>
<evidence type="ECO:0000256" key="1">
    <source>
        <dbReference type="ARBA" id="ARBA00004651"/>
    </source>
</evidence>
<keyword evidence="8 12" id="KW-0472">Membrane</keyword>
<keyword evidence="16" id="KW-1185">Reference proteome</keyword>
<feature type="compositionally biased region" description="Polar residues" evidence="13">
    <location>
        <begin position="293"/>
        <end position="309"/>
    </location>
</feature>
<dbReference type="GO" id="GO:0015031">
    <property type="term" value="P:protein transport"/>
    <property type="evidence" value="ECO:0007669"/>
    <property type="project" value="UniProtKB-KW"/>
</dbReference>
<feature type="transmembrane region" description="Helical" evidence="12">
    <location>
        <begin position="230"/>
        <end position="250"/>
    </location>
</feature>
<dbReference type="Pfam" id="PF02096">
    <property type="entry name" value="60KD_IMP"/>
    <property type="match status" value="1"/>
</dbReference>
<evidence type="ECO:0000313" key="16">
    <source>
        <dbReference type="Proteomes" id="UP000193435"/>
    </source>
</evidence>
<dbReference type="STRING" id="1073423.SAMN04488700_2375"/>
<dbReference type="HAMAP" id="MF_01811">
    <property type="entry name" value="YidC_type2"/>
    <property type="match status" value="1"/>
</dbReference>
<sequence>MKKLNKYLLTGSLLSVMLFLSGCMSTDKQGNPEGFIYEFLVVPTQNLILWLADTFNGSYGFAIIIITLIVRVIILPLNLSQSRKSLAQQERTAVIKPELDVIQAKQKAATTSEEKATAQQELMSLYKENNMSMLGGIGCLPLLIQMPIFTAMFQAIRLSGPIAASTFLGINLGTRNIPLAIGAGLIYLVQAYVSMIGISPEQKKQMKTMMYMNPIMILMFTISSPAGLGLYWLVGGFFGVFQTILTNFYYKPRIQAEIAEEMKNRPKKERVIKQAEPIQEQPKELMSEKVSVRPSNDSSGRNSGKQQRK</sequence>
<comment type="function">
    <text evidence="12">Required for the insertion and/or proper folding and/or complex formation of integral membrane proteins into the membrane. Involved in integration of membrane proteins that insert both dependently and independently of the Sec translocase complex, as well as at least some lipoproteins.</text>
</comment>
<evidence type="ECO:0000256" key="7">
    <source>
        <dbReference type="ARBA" id="ARBA00022989"/>
    </source>
</evidence>
<dbReference type="PROSITE" id="PS51257">
    <property type="entry name" value="PROKAR_LIPOPROTEIN"/>
    <property type="match status" value="1"/>
</dbReference>
<evidence type="ECO:0000256" key="5">
    <source>
        <dbReference type="ARBA" id="ARBA00022729"/>
    </source>
</evidence>
<keyword evidence="5 12" id="KW-0732">Signal</keyword>
<dbReference type="OrthoDB" id="9780552at2"/>
<dbReference type="GO" id="GO:0051205">
    <property type="term" value="P:protein insertion into membrane"/>
    <property type="evidence" value="ECO:0007669"/>
    <property type="project" value="TreeGrafter"/>
</dbReference>
<dbReference type="CDD" id="cd20070">
    <property type="entry name" value="5TM_YidC_Alb3"/>
    <property type="match status" value="1"/>
</dbReference>
<organism evidence="15 16">
    <name type="scientific">Carnobacterium iners</name>
    <dbReference type="NCBI Taxonomy" id="1073423"/>
    <lineage>
        <taxon>Bacteria</taxon>
        <taxon>Bacillati</taxon>
        <taxon>Bacillota</taxon>
        <taxon>Bacilli</taxon>
        <taxon>Lactobacillales</taxon>
        <taxon>Carnobacteriaceae</taxon>
        <taxon>Carnobacterium</taxon>
    </lineage>
</organism>
<keyword evidence="10 12" id="KW-0143">Chaperone</keyword>
<accession>A0A1X7NT14</accession>
<keyword evidence="3 12" id="KW-1003">Cell membrane</keyword>
<dbReference type="AlphaFoldDB" id="A0A1X7NT14"/>
<evidence type="ECO:0000256" key="6">
    <source>
        <dbReference type="ARBA" id="ARBA00022927"/>
    </source>
</evidence>
<evidence type="ECO:0000256" key="9">
    <source>
        <dbReference type="ARBA" id="ARBA00023139"/>
    </source>
</evidence>
<dbReference type="PANTHER" id="PTHR12428:SF65">
    <property type="entry name" value="CYTOCHROME C OXIDASE ASSEMBLY PROTEIN COX18, MITOCHONDRIAL"/>
    <property type="match status" value="1"/>
</dbReference>
<dbReference type="InterPro" id="IPR023060">
    <property type="entry name" value="YidC/YidC1/YidC2_Firmicutes"/>
</dbReference>
<keyword evidence="4 12" id="KW-0812">Transmembrane</keyword>
<comment type="subcellular location">
    <subcellularLocation>
        <location evidence="1 12">Cell membrane</location>
        <topology evidence="1 12">Multi-pass membrane protein</topology>
    </subcellularLocation>
</comment>
<name>A0A1X7NT14_9LACT</name>
<evidence type="ECO:0000256" key="3">
    <source>
        <dbReference type="ARBA" id="ARBA00022475"/>
    </source>
</evidence>
<feature type="transmembrane region" description="Helical" evidence="12">
    <location>
        <begin position="176"/>
        <end position="196"/>
    </location>
</feature>
<proteinExistence type="inferred from homology"/>
<reference evidence="15 16" key="1">
    <citation type="submission" date="2017-04" db="EMBL/GenBank/DDBJ databases">
        <authorList>
            <person name="Afonso C.L."/>
            <person name="Miller P.J."/>
            <person name="Scott M.A."/>
            <person name="Spackman E."/>
            <person name="Goraichik I."/>
            <person name="Dimitrov K.M."/>
            <person name="Suarez D.L."/>
            <person name="Swayne D.E."/>
        </authorList>
    </citation>
    <scope>NUCLEOTIDE SEQUENCE [LARGE SCALE GENOMIC DNA]</scope>
    <source>
        <strain evidence="15 16">LMG26642</strain>
    </source>
</reference>
<evidence type="ECO:0000256" key="11">
    <source>
        <dbReference type="ARBA" id="ARBA00023288"/>
    </source>
</evidence>
<feature type="compositionally biased region" description="Basic and acidic residues" evidence="13">
    <location>
        <begin position="264"/>
        <end position="273"/>
    </location>
</feature>
<dbReference type="NCBIfam" id="TIGR03592">
    <property type="entry name" value="yidC_oxa1_cterm"/>
    <property type="match status" value="1"/>
</dbReference>
<feature type="transmembrane region" description="Helical" evidence="12">
    <location>
        <begin position="59"/>
        <end position="79"/>
    </location>
</feature>
<dbReference type="InterPro" id="IPR028055">
    <property type="entry name" value="YidC/Oxa/ALB_C"/>
</dbReference>